<dbReference type="PROSITE" id="PS51257">
    <property type="entry name" value="PROKAR_LIPOPROTEIN"/>
    <property type="match status" value="1"/>
</dbReference>
<dbReference type="EMBL" id="AMZY02000023">
    <property type="protein sequence ID" value="EMS31074.1"/>
    <property type="molecule type" value="Genomic_DNA"/>
</dbReference>
<reference evidence="1" key="1">
    <citation type="submission" date="2013-01" db="EMBL/GenBank/DDBJ databases">
        <title>Genome assembly of Mariniradius saccharolyticus AK6.</title>
        <authorList>
            <person name="Vaidya B."/>
            <person name="Khatri I."/>
            <person name="Tanuku N.R.S."/>
            <person name="Subramanian S."/>
            <person name="Pinnaka A."/>
        </authorList>
    </citation>
    <scope>NUCLEOTIDE SEQUENCE [LARGE SCALE GENOMIC DNA]</scope>
    <source>
        <strain evidence="1">AK6</strain>
    </source>
</reference>
<name>M7X7V2_9BACT</name>
<evidence type="ECO:0000313" key="2">
    <source>
        <dbReference type="Proteomes" id="UP000010953"/>
    </source>
</evidence>
<dbReference type="InParanoid" id="M7X7V2"/>
<gene>
    <name evidence="1" type="ORF">C943_02647</name>
</gene>
<dbReference type="OrthoDB" id="966030at2"/>
<dbReference type="AlphaFoldDB" id="M7X7V2"/>
<accession>M7X7V2</accession>
<dbReference type="RefSeq" id="WP_008631596.1">
    <property type="nucleotide sequence ID" value="NZ_AMZY02000023.1"/>
</dbReference>
<protein>
    <recommendedName>
        <fullName evidence="3">Lipoprotein</fullName>
    </recommendedName>
</protein>
<comment type="caution">
    <text evidence="1">The sequence shown here is derived from an EMBL/GenBank/DDBJ whole genome shotgun (WGS) entry which is preliminary data.</text>
</comment>
<dbReference type="eggNOG" id="ENOG5032P38">
    <property type="taxonomic scope" value="Bacteria"/>
</dbReference>
<dbReference type="Proteomes" id="UP000010953">
    <property type="component" value="Unassembled WGS sequence"/>
</dbReference>
<organism evidence="1 2">
    <name type="scientific">Mariniradius saccharolyticus AK6</name>
    <dbReference type="NCBI Taxonomy" id="1239962"/>
    <lineage>
        <taxon>Bacteria</taxon>
        <taxon>Pseudomonadati</taxon>
        <taxon>Bacteroidota</taxon>
        <taxon>Cytophagia</taxon>
        <taxon>Cytophagales</taxon>
        <taxon>Cyclobacteriaceae</taxon>
        <taxon>Mariniradius</taxon>
    </lineage>
</organism>
<evidence type="ECO:0008006" key="3">
    <source>
        <dbReference type="Google" id="ProtNLM"/>
    </source>
</evidence>
<evidence type="ECO:0000313" key="1">
    <source>
        <dbReference type="EMBL" id="EMS31074.1"/>
    </source>
</evidence>
<sequence>MRISKKSILFVLILMGLFSCKSDYQKMKEEAEASGVVAEDLFLGIRFGMVRREFFETCAEHNKNGVLINGPHHLQVLYHPEMPSGKKVDMFFYPDFEEDRLFFMPIEFIYTDWFPTNEEYTKDKLLADVVGLFENWYGPGFREITNQDKTIRAMVKIDGNRLIRIFIKDIKTVRAEILDLRVKDITELNKPSNEASQ</sequence>
<keyword evidence="2" id="KW-1185">Reference proteome</keyword>
<proteinExistence type="predicted"/>
<dbReference type="STRING" id="1239962.C943_02647"/>